<dbReference type="AlphaFoldDB" id="A0A9R1WY04"/>
<dbReference type="GO" id="GO:0010073">
    <property type="term" value="P:meristem maintenance"/>
    <property type="evidence" value="ECO:0007669"/>
    <property type="project" value="InterPro"/>
</dbReference>
<dbReference type="Proteomes" id="UP000235145">
    <property type="component" value="Unassembled WGS sequence"/>
</dbReference>
<evidence type="ECO:0000313" key="4">
    <source>
        <dbReference type="Proteomes" id="UP000235145"/>
    </source>
</evidence>
<organism evidence="3 4">
    <name type="scientific">Lactuca sativa</name>
    <name type="common">Garden lettuce</name>
    <dbReference type="NCBI Taxonomy" id="4236"/>
    <lineage>
        <taxon>Eukaryota</taxon>
        <taxon>Viridiplantae</taxon>
        <taxon>Streptophyta</taxon>
        <taxon>Embryophyta</taxon>
        <taxon>Tracheophyta</taxon>
        <taxon>Spermatophyta</taxon>
        <taxon>Magnoliopsida</taxon>
        <taxon>eudicotyledons</taxon>
        <taxon>Gunneridae</taxon>
        <taxon>Pentapetalae</taxon>
        <taxon>asterids</taxon>
        <taxon>campanulids</taxon>
        <taxon>Asterales</taxon>
        <taxon>Asteraceae</taxon>
        <taxon>Cichorioideae</taxon>
        <taxon>Cichorieae</taxon>
        <taxon>Lactucinae</taxon>
        <taxon>Lactuca</taxon>
    </lineage>
</organism>
<dbReference type="InterPro" id="IPR019557">
    <property type="entry name" value="AminoTfrase-like_pln_mobile"/>
</dbReference>
<evidence type="ECO:0000256" key="1">
    <source>
        <dbReference type="SAM" id="MobiDB-lite"/>
    </source>
</evidence>
<name>A0A9R1WY04_LACSA</name>
<evidence type="ECO:0000313" key="3">
    <source>
        <dbReference type="EMBL" id="KAJ0190794.1"/>
    </source>
</evidence>
<dbReference type="InterPro" id="IPR044824">
    <property type="entry name" value="MAIN-like"/>
</dbReference>
<gene>
    <name evidence="3" type="ORF">LSAT_V11C800433110</name>
</gene>
<feature type="domain" description="Aminotransferase-like plant mobile" evidence="2">
    <location>
        <begin position="44"/>
        <end position="249"/>
    </location>
</feature>
<accession>A0A9R1WY04</accession>
<protein>
    <recommendedName>
        <fullName evidence="2">Aminotransferase-like plant mobile domain-containing protein</fullName>
    </recommendedName>
</protein>
<keyword evidence="4" id="KW-1185">Reference proteome</keyword>
<sequence>MISTTISQTSFFLQVFHTKFSLQSFLKQVHKLTQTQRNSITQVGFGHLLQIPSHVLRRTQLIELMETWNIERQSFIFPSGDITITLLDVVLILGLRVIGQPVILKEDTPLTNLEIEFGSSVQNRFITVDSLKDRLESLGERADSSFVRVFLLYCFGTLLFTSGNGKVDSRYLLFLEDLDYVSSFAWGAAVKEDLHECLTQWKSKRTNSVRGCLILLQIWSYEHIVIGRPKLLDCPSTFPRVCRWESSGRQYLPIKFDELDHTQASLSFFLSYSCFYGLGLGANPSFFILILRILEPTSEEIQIDIIKEIPQEWYLRSEIGTMEEPINIESERCMKMVRVYNLEQEEKEEEEEEEEEEEKEPMMQQKSTIFVLSDDDDSNSMKDLKEEIFELKAIVEEQNKEKEVMKKEIEELRILVEKLQSDNMLKENSISDMKNKIEESRILVEKLQSDEMLKENSILELERIVSEYEFDL</sequence>
<dbReference type="PANTHER" id="PTHR46033:SF8">
    <property type="entry name" value="PROTEIN MAINTENANCE OF MERISTEMS-LIKE"/>
    <property type="match status" value="1"/>
</dbReference>
<evidence type="ECO:0000259" key="2">
    <source>
        <dbReference type="Pfam" id="PF10536"/>
    </source>
</evidence>
<reference evidence="3 4" key="1">
    <citation type="journal article" date="2017" name="Nat. Commun.">
        <title>Genome assembly with in vitro proximity ligation data and whole-genome triplication in lettuce.</title>
        <authorList>
            <person name="Reyes-Chin-Wo S."/>
            <person name="Wang Z."/>
            <person name="Yang X."/>
            <person name="Kozik A."/>
            <person name="Arikit S."/>
            <person name="Song C."/>
            <person name="Xia L."/>
            <person name="Froenicke L."/>
            <person name="Lavelle D.O."/>
            <person name="Truco M.J."/>
            <person name="Xia R."/>
            <person name="Zhu S."/>
            <person name="Xu C."/>
            <person name="Xu H."/>
            <person name="Xu X."/>
            <person name="Cox K."/>
            <person name="Korf I."/>
            <person name="Meyers B.C."/>
            <person name="Michelmore R.W."/>
        </authorList>
    </citation>
    <scope>NUCLEOTIDE SEQUENCE [LARGE SCALE GENOMIC DNA]</scope>
    <source>
        <strain evidence="4">cv. Salinas</strain>
        <tissue evidence="3">Seedlings</tissue>
    </source>
</reference>
<proteinExistence type="predicted"/>
<dbReference type="PANTHER" id="PTHR46033">
    <property type="entry name" value="PROTEIN MAIN-LIKE 2"/>
    <property type="match status" value="1"/>
</dbReference>
<dbReference type="Pfam" id="PF10536">
    <property type="entry name" value="PMD"/>
    <property type="match status" value="1"/>
</dbReference>
<dbReference type="EMBL" id="NBSK02000008">
    <property type="protein sequence ID" value="KAJ0190794.1"/>
    <property type="molecule type" value="Genomic_DNA"/>
</dbReference>
<comment type="caution">
    <text evidence="3">The sequence shown here is derived from an EMBL/GenBank/DDBJ whole genome shotgun (WGS) entry which is preliminary data.</text>
</comment>
<feature type="region of interest" description="Disordered" evidence="1">
    <location>
        <begin position="344"/>
        <end position="364"/>
    </location>
</feature>
<feature type="compositionally biased region" description="Acidic residues" evidence="1">
    <location>
        <begin position="344"/>
        <end position="359"/>
    </location>
</feature>